<name>A0A966DTZ9_9SPHI</name>
<keyword evidence="5" id="KW-1185">Reference proteome</keyword>
<feature type="transmembrane region" description="Helical" evidence="1">
    <location>
        <begin position="83"/>
        <end position="102"/>
    </location>
</feature>
<dbReference type="PIRSF" id="PIRSF018266">
    <property type="entry name" value="FecR"/>
    <property type="match status" value="1"/>
</dbReference>
<dbReference type="AlphaFoldDB" id="A0A966DTZ9"/>
<protein>
    <submittedName>
        <fullName evidence="4">DUF4974 domain-containing protein</fullName>
    </submittedName>
</protein>
<gene>
    <name evidence="4" type="ORF">GSY63_17595</name>
</gene>
<feature type="domain" description="FecR protein" evidence="2">
    <location>
        <begin position="116"/>
        <end position="211"/>
    </location>
</feature>
<evidence type="ECO:0000259" key="2">
    <source>
        <dbReference type="Pfam" id="PF04773"/>
    </source>
</evidence>
<sequence>MGLNELKLLAQKYLNGTATAEEKQKLDQWYDTVYAGGTEVINTNDNETEADVKQRIFENIHSKMHAGDNAAPPARPKHKMRQLLVTVASAAAVLAIVCYAMLPSVKTMIGDKEKQVINVPSNRVLHITLADGSRVWLNAGSVFKYPKNFEGKTRTVELLEGRAFFDVKHEDKHPFIVKTKSLNITVLGTSFDVNSYGKEGKTCVSVVTGKVGVTMPNNNKPAVMLVAKQQAVLYNMVNSTIVTQPVKEIAINAWCKNNFVFDQESLGNVFKALEKEYNTTITVQDKKLLDERISIKLGNQHLDTIMEILSFTKHFKYQIANDSTVVVK</sequence>
<dbReference type="InterPro" id="IPR012373">
    <property type="entry name" value="Ferrdict_sens_TM"/>
</dbReference>
<organism evidence="4 5">
    <name type="scientific">Mucilaginibacter agri</name>
    <dbReference type="NCBI Taxonomy" id="2695265"/>
    <lineage>
        <taxon>Bacteria</taxon>
        <taxon>Pseudomonadati</taxon>
        <taxon>Bacteroidota</taxon>
        <taxon>Sphingobacteriia</taxon>
        <taxon>Sphingobacteriales</taxon>
        <taxon>Sphingobacteriaceae</taxon>
        <taxon>Mucilaginibacter</taxon>
    </lineage>
</organism>
<reference evidence="4" key="1">
    <citation type="submission" date="2020-01" db="EMBL/GenBank/DDBJ databases">
        <authorList>
            <person name="Seo Y.L."/>
        </authorList>
    </citation>
    <scope>NUCLEOTIDE SEQUENCE</scope>
    <source>
        <strain evidence="4">R11</strain>
    </source>
</reference>
<dbReference type="InterPro" id="IPR032508">
    <property type="entry name" value="FecR_C"/>
</dbReference>
<dbReference type="RefSeq" id="WP_166587155.1">
    <property type="nucleotide sequence ID" value="NZ_WWEO01000044.1"/>
</dbReference>
<dbReference type="Gene3D" id="3.55.50.30">
    <property type="match status" value="1"/>
</dbReference>
<dbReference type="EMBL" id="WWEO01000044">
    <property type="protein sequence ID" value="NCD71185.1"/>
    <property type="molecule type" value="Genomic_DNA"/>
</dbReference>
<dbReference type="GO" id="GO:0016989">
    <property type="term" value="F:sigma factor antagonist activity"/>
    <property type="evidence" value="ECO:0007669"/>
    <property type="project" value="TreeGrafter"/>
</dbReference>
<dbReference type="PANTHER" id="PTHR30273">
    <property type="entry name" value="PERIPLASMIC SIGNAL SENSOR AND SIGMA FACTOR ACTIVATOR FECR-RELATED"/>
    <property type="match status" value="1"/>
</dbReference>
<keyword evidence="1" id="KW-0472">Membrane</keyword>
<evidence type="ECO:0000313" key="4">
    <source>
        <dbReference type="EMBL" id="NCD71185.1"/>
    </source>
</evidence>
<feature type="domain" description="Protein FecR C-terminal" evidence="3">
    <location>
        <begin position="259"/>
        <end position="325"/>
    </location>
</feature>
<dbReference type="Proteomes" id="UP000638732">
    <property type="component" value="Unassembled WGS sequence"/>
</dbReference>
<proteinExistence type="predicted"/>
<accession>A0A966DTZ9</accession>
<keyword evidence="1" id="KW-1133">Transmembrane helix</keyword>
<keyword evidence="1" id="KW-0812">Transmembrane</keyword>
<dbReference type="InterPro" id="IPR006860">
    <property type="entry name" value="FecR"/>
</dbReference>
<dbReference type="Gene3D" id="2.60.120.1440">
    <property type="match status" value="1"/>
</dbReference>
<comment type="caution">
    <text evidence="4">The sequence shown here is derived from an EMBL/GenBank/DDBJ whole genome shotgun (WGS) entry which is preliminary data.</text>
</comment>
<dbReference type="PANTHER" id="PTHR30273:SF2">
    <property type="entry name" value="PROTEIN FECR"/>
    <property type="match status" value="1"/>
</dbReference>
<dbReference type="Pfam" id="PF04773">
    <property type="entry name" value="FecR"/>
    <property type="match status" value="1"/>
</dbReference>
<dbReference type="Pfam" id="PF16344">
    <property type="entry name" value="FecR_C"/>
    <property type="match status" value="1"/>
</dbReference>
<evidence type="ECO:0000313" key="5">
    <source>
        <dbReference type="Proteomes" id="UP000638732"/>
    </source>
</evidence>
<reference evidence="4" key="2">
    <citation type="submission" date="2020-10" db="EMBL/GenBank/DDBJ databases">
        <title>Mucilaginibacter sp. nov., isolated from soil.</title>
        <authorList>
            <person name="Jeon C.O."/>
        </authorList>
    </citation>
    <scope>NUCLEOTIDE SEQUENCE</scope>
    <source>
        <strain evidence="4">R11</strain>
    </source>
</reference>
<evidence type="ECO:0000259" key="3">
    <source>
        <dbReference type="Pfam" id="PF16344"/>
    </source>
</evidence>
<evidence type="ECO:0000256" key="1">
    <source>
        <dbReference type="SAM" id="Phobius"/>
    </source>
</evidence>